<name>K6XMQ3_9ACTN</name>
<sequence>GLTARRDPDGLRTTRNPTRPTTLGRGCGLSGWRGRGRTPTTVPGVRRSLAGLREVPQTLRIHALGTALVRVGTASLAVPVSRATPFFGHRRLPSRLCRGTIGLTVAHPAIPEG</sequence>
<accession>K6XMQ3</accession>
<protein>
    <submittedName>
        <fullName evidence="2">Uncharacterized protein</fullName>
    </submittedName>
</protein>
<comment type="caution">
    <text evidence="2">The sequence shown here is derived from an EMBL/GenBank/DDBJ whole genome shotgun (WGS) entry which is preliminary data.</text>
</comment>
<feature type="compositionally biased region" description="Basic and acidic residues" evidence="1">
    <location>
        <begin position="1"/>
        <end position="12"/>
    </location>
</feature>
<dbReference type="AlphaFoldDB" id="K6XMQ3"/>
<proteinExistence type="predicted"/>
<organism evidence="2 3">
    <name type="scientific">Gordonia namibiensis NBRC 108229</name>
    <dbReference type="NCBI Taxonomy" id="1208314"/>
    <lineage>
        <taxon>Bacteria</taxon>
        <taxon>Bacillati</taxon>
        <taxon>Actinomycetota</taxon>
        <taxon>Actinomycetes</taxon>
        <taxon>Mycobacteriales</taxon>
        <taxon>Gordoniaceae</taxon>
        <taxon>Gordonia</taxon>
    </lineage>
</organism>
<feature type="compositionally biased region" description="Low complexity" evidence="1">
    <location>
        <begin position="13"/>
        <end position="24"/>
    </location>
</feature>
<gene>
    <name evidence="2" type="ORF">GONAM_13_00010</name>
</gene>
<feature type="region of interest" description="Disordered" evidence="1">
    <location>
        <begin position="1"/>
        <end position="44"/>
    </location>
</feature>
<feature type="non-terminal residue" evidence="2">
    <location>
        <position position="1"/>
    </location>
</feature>
<dbReference type="EMBL" id="BAHE01000013">
    <property type="protein sequence ID" value="GAC00130.1"/>
    <property type="molecule type" value="Genomic_DNA"/>
</dbReference>
<evidence type="ECO:0000313" key="2">
    <source>
        <dbReference type="EMBL" id="GAC00130.1"/>
    </source>
</evidence>
<evidence type="ECO:0000313" key="3">
    <source>
        <dbReference type="Proteomes" id="UP000035058"/>
    </source>
</evidence>
<keyword evidence="3" id="KW-1185">Reference proteome</keyword>
<dbReference type="Proteomes" id="UP000035058">
    <property type="component" value="Unassembled WGS sequence"/>
</dbReference>
<reference evidence="2 3" key="1">
    <citation type="submission" date="2012-08" db="EMBL/GenBank/DDBJ databases">
        <title>Whole genome shotgun sequence of Gordonia namibiensis NBRC 108229.</title>
        <authorList>
            <person name="Isaki-Nakamura S."/>
            <person name="Hosoyama A."/>
            <person name="Tsuchikane K."/>
            <person name="Katsumata H."/>
            <person name="Baba S."/>
            <person name="Yamazaki S."/>
            <person name="Fujita N."/>
        </authorList>
    </citation>
    <scope>NUCLEOTIDE SEQUENCE [LARGE SCALE GENOMIC DNA]</scope>
    <source>
        <strain evidence="2 3">NBRC 108229</strain>
    </source>
</reference>
<evidence type="ECO:0000256" key="1">
    <source>
        <dbReference type="SAM" id="MobiDB-lite"/>
    </source>
</evidence>